<feature type="region of interest" description="Disordered" evidence="1">
    <location>
        <begin position="39"/>
        <end position="73"/>
    </location>
</feature>
<comment type="caution">
    <text evidence="2">The sequence shown here is derived from an EMBL/GenBank/DDBJ whole genome shotgun (WGS) entry which is preliminary data.</text>
</comment>
<evidence type="ECO:0000313" key="3">
    <source>
        <dbReference type="Proteomes" id="UP000298493"/>
    </source>
</evidence>
<evidence type="ECO:0000256" key="1">
    <source>
        <dbReference type="SAM" id="MobiDB-lite"/>
    </source>
</evidence>
<dbReference type="AlphaFoldDB" id="A0A4Z1NWR7"/>
<evidence type="ECO:0000313" key="2">
    <source>
        <dbReference type="EMBL" id="TID15529.1"/>
    </source>
</evidence>
<protein>
    <submittedName>
        <fullName evidence="2">Uncharacterized protein</fullName>
    </submittedName>
</protein>
<dbReference type="EMBL" id="SNSC02000020">
    <property type="protein sequence ID" value="TID15529.1"/>
    <property type="molecule type" value="Genomic_DNA"/>
</dbReference>
<feature type="compositionally biased region" description="Polar residues" evidence="1">
    <location>
        <begin position="39"/>
        <end position="50"/>
    </location>
</feature>
<gene>
    <name evidence="2" type="ORF">E6O75_ATG07857</name>
</gene>
<reference evidence="2 3" key="1">
    <citation type="submission" date="2019-04" db="EMBL/GenBank/DDBJ databases">
        <title>High contiguity whole genome sequence and gene annotation resource for two Venturia nashicola isolates.</title>
        <authorList>
            <person name="Prokchorchik M."/>
            <person name="Won K."/>
            <person name="Lee Y."/>
            <person name="Choi E.D."/>
            <person name="Segonzac C."/>
            <person name="Sohn K.H."/>
        </authorList>
    </citation>
    <scope>NUCLEOTIDE SEQUENCE [LARGE SCALE GENOMIC DNA]</scope>
    <source>
        <strain evidence="2 3">PRI2</strain>
    </source>
</reference>
<keyword evidence="3" id="KW-1185">Reference proteome</keyword>
<feature type="compositionally biased region" description="Low complexity" evidence="1">
    <location>
        <begin position="60"/>
        <end position="73"/>
    </location>
</feature>
<accession>A0A4Z1NWR7</accession>
<proteinExistence type="predicted"/>
<name>A0A4Z1NWR7_9PEZI</name>
<dbReference type="Proteomes" id="UP000298493">
    <property type="component" value="Unassembled WGS sequence"/>
</dbReference>
<sequence>MKRKPEDAMPGDVERTPATNRDAHYSHLEDNKTIIQATTKDNFENGSQDPSAADLTPAMMTMTGQGNSTNTTTTASTADLARKMLQTLADYAKQLNFQLMPPEIQIHCLNARIGLRLFTILRRMIYRYCLGTQKSGGITHGDFLDRLRESNLHLASQTRQL</sequence>
<feature type="region of interest" description="Disordered" evidence="1">
    <location>
        <begin position="1"/>
        <end position="27"/>
    </location>
</feature>
<organism evidence="2 3">
    <name type="scientific">Venturia nashicola</name>
    <dbReference type="NCBI Taxonomy" id="86259"/>
    <lineage>
        <taxon>Eukaryota</taxon>
        <taxon>Fungi</taxon>
        <taxon>Dikarya</taxon>
        <taxon>Ascomycota</taxon>
        <taxon>Pezizomycotina</taxon>
        <taxon>Dothideomycetes</taxon>
        <taxon>Pleosporomycetidae</taxon>
        <taxon>Venturiales</taxon>
        <taxon>Venturiaceae</taxon>
        <taxon>Venturia</taxon>
    </lineage>
</organism>